<dbReference type="AlphaFoldDB" id="A0A151AHG9"/>
<organism evidence="3 4">
    <name type="scientific">Halalkalicoccus paucihalophilus</name>
    <dbReference type="NCBI Taxonomy" id="1008153"/>
    <lineage>
        <taxon>Archaea</taxon>
        <taxon>Methanobacteriati</taxon>
        <taxon>Methanobacteriota</taxon>
        <taxon>Stenosarchaea group</taxon>
        <taxon>Halobacteria</taxon>
        <taxon>Halobacteriales</taxon>
        <taxon>Halococcaceae</taxon>
        <taxon>Halalkalicoccus</taxon>
    </lineage>
</organism>
<name>A0A151AHG9_9EURY</name>
<dbReference type="EMBL" id="LTAZ01000003">
    <property type="protein sequence ID" value="KYH26897.1"/>
    <property type="molecule type" value="Genomic_DNA"/>
</dbReference>
<evidence type="ECO:0000313" key="3">
    <source>
        <dbReference type="EMBL" id="KYH26897.1"/>
    </source>
</evidence>
<dbReference type="RefSeq" id="WP_066379787.1">
    <property type="nucleotide sequence ID" value="NZ_LTAZ01000003.1"/>
</dbReference>
<dbReference type="Pfam" id="PF25929">
    <property type="entry name" value="DUF7974"/>
    <property type="match status" value="1"/>
</dbReference>
<sequence length="164" mass="18529">MPQPRHRSEDDRYGFDETTNYLTSALSKLVPNWLARRAVSVSVDTPKDSYRRGEPVEIVVEFKNRLPLPIAVPTAERRLWEWRVDGVLEATDEPRYVDRSPGSIAFRGGERKRVVNRWNGHFRRAEGVDGLPAFEPATPGEHTISVSLSTDADRPADSTTVSIE</sequence>
<dbReference type="OrthoDB" id="196304at2157"/>
<keyword evidence="4" id="KW-1185">Reference proteome</keyword>
<accession>A0A151AHG9</accession>
<feature type="domain" description="DUF7974" evidence="2">
    <location>
        <begin position="28"/>
        <end position="164"/>
    </location>
</feature>
<proteinExistence type="predicted"/>
<dbReference type="Proteomes" id="UP000075321">
    <property type="component" value="Unassembled WGS sequence"/>
</dbReference>
<evidence type="ECO:0000259" key="2">
    <source>
        <dbReference type="Pfam" id="PF25929"/>
    </source>
</evidence>
<gene>
    <name evidence="3" type="ORF">HAPAU_07850</name>
</gene>
<dbReference type="PATRIC" id="fig|1008153.3.peg.787"/>
<reference evidence="3 4" key="1">
    <citation type="submission" date="2016-02" db="EMBL/GenBank/DDBJ databases">
        <title>Genome sequence of Halalkalicoccus paucihalophilus DSM 24557.</title>
        <authorList>
            <person name="Poehlein A."/>
            <person name="Daniel R."/>
        </authorList>
    </citation>
    <scope>NUCLEOTIDE SEQUENCE [LARGE SCALE GENOMIC DNA]</scope>
    <source>
        <strain evidence="3 4">DSM 24557</strain>
    </source>
</reference>
<dbReference type="InterPro" id="IPR058280">
    <property type="entry name" value="DUF7974"/>
</dbReference>
<protein>
    <recommendedName>
        <fullName evidence="2">DUF7974 domain-containing protein</fullName>
    </recommendedName>
</protein>
<evidence type="ECO:0000256" key="1">
    <source>
        <dbReference type="SAM" id="MobiDB-lite"/>
    </source>
</evidence>
<comment type="caution">
    <text evidence="3">The sequence shown here is derived from an EMBL/GenBank/DDBJ whole genome shotgun (WGS) entry which is preliminary data.</text>
</comment>
<feature type="region of interest" description="Disordered" evidence="1">
    <location>
        <begin position="140"/>
        <end position="164"/>
    </location>
</feature>
<evidence type="ECO:0000313" key="4">
    <source>
        <dbReference type="Proteomes" id="UP000075321"/>
    </source>
</evidence>